<dbReference type="Proteomes" id="UP000322225">
    <property type="component" value="Chromosome 6"/>
</dbReference>
<comment type="subcellular location">
    <subcellularLocation>
        <location evidence="1">Cytoplasm</location>
        <location evidence="1">Cytosol</location>
    </subcellularLocation>
</comment>
<dbReference type="GeneID" id="43585818"/>
<evidence type="ECO:0000256" key="2">
    <source>
        <dbReference type="ARBA" id="ARBA00007251"/>
    </source>
</evidence>
<evidence type="ECO:0000256" key="10">
    <source>
        <dbReference type="SAM" id="MobiDB-lite"/>
    </source>
</evidence>
<dbReference type="PANTHER" id="PTHR10233:SF14">
    <property type="entry name" value="TRANSLATION INITIATION FACTOR EIF-2B SUBUNIT DELTA"/>
    <property type="match status" value="1"/>
</dbReference>
<feature type="compositionally biased region" description="Polar residues" evidence="10">
    <location>
        <begin position="79"/>
        <end position="92"/>
    </location>
</feature>
<feature type="compositionally biased region" description="Gly residues" evidence="10">
    <location>
        <begin position="143"/>
        <end position="156"/>
    </location>
</feature>
<evidence type="ECO:0000256" key="1">
    <source>
        <dbReference type="ARBA" id="ARBA00004514"/>
    </source>
</evidence>
<reference evidence="11" key="2">
    <citation type="submission" date="2024-01" db="EMBL/GenBank/DDBJ databases">
        <title>Comparative genomics of Cryptococcus and Kwoniella reveals pathogenesis evolution and contrasting modes of karyotype evolution via chromosome fusion or intercentromeric recombination.</title>
        <authorList>
            <person name="Coelho M.A."/>
            <person name="David-Palma M."/>
            <person name="Shea T."/>
            <person name="Bowers K."/>
            <person name="McGinley-Smith S."/>
            <person name="Mohammad A.W."/>
            <person name="Gnirke A."/>
            <person name="Yurkov A.M."/>
            <person name="Nowrousian M."/>
            <person name="Sun S."/>
            <person name="Cuomo C.A."/>
            <person name="Heitman J."/>
        </authorList>
    </citation>
    <scope>NUCLEOTIDE SEQUENCE</scope>
    <source>
        <strain evidence="11">CBS 12478</strain>
    </source>
</reference>
<keyword evidence="3" id="KW-0963">Cytoplasm</keyword>
<dbReference type="InterPro" id="IPR037171">
    <property type="entry name" value="NagB/RpiA_transferase-like"/>
</dbReference>
<organism evidence="11 12">
    <name type="scientific">Kwoniella shandongensis</name>
    <dbReference type="NCBI Taxonomy" id="1734106"/>
    <lineage>
        <taxon>Eukaryota</taxon>
        <taxon>Fungi</taxon>
        <taxon>Dikarya</taxon>
        <taxon>Basidiomycota</taxon>
        <taxon>Agaricomycotina</taxon>
        <taxon>Tremellomycetes</taxon>
        <taxon>Tremellales</taxon>
        <taxon>Cryptococcaceae</taxon>
        <taxon>Kwoniella</taxon>
    </lineage>
</organism>
<accession>A0AAJ8MXH1</accession>
<dbReference type="InterPro" id="IPR042529">
    <property type="entry name" value="IF_2B-like_C"/>
</dbReference>
<evidence type="ECO:0000256" key="8">
    <source>
        <dbReference type="ARBA" id="ARBA00046432"/>
    </source>
</evidence>
<evidence type="ECO:0000313" key="11">
    <source>
        <dbReference type="EMBL" id="WWD19328.1"/>
    </source>
</evidence>
<evidence type="ECO:0000256" key="5">
    <source>
        <dbReference type="ARBA" id="ARBA00022917"/>
    </source>
</evidence>
<dbReference type="KEGG" id="ksn:43585818"/>
<keyword evidence="12" id="KW-1185">Reference proteome</keyword>
<dbReference type="EMBL" id="CP144056">
    <property type="protein sequence ID" value="WWD19328.1"/>
    <property type="molecule type" value="Genomic_DNA"/>
</dbReference>
<keyword evidence="4" id="KW-0396">Initiation factor</keyword>
<gene>
    <name evidence="11" type="ORF">CI109_103787</name>
</gene>
<dbReference type="InterPro" id="IPR000649">
    <property type="entry name" value="IF-2B-related"/>
</dbReference>
<evidence type="ECO:0000256" key="4">
    <source>
        <dbReference type="ARBA" id="ARBA00022540"/>
    </source>
</evidence>
<evidence type="ECO:0000313" key="12">
    <source>
        <dbReference type="Proteomes" id="UP000322225"/>
    </source>
</evidence>
<feature type="compositionally biased region" description="Polar residues" evidence="10">
    <location>
        <begin position="166"/>
        <end position="192"/>
    </location>
</feature>
<dbReference type="SUPFAM" id="SSF100950">
    <property type="entry name" value="NagB/RpiA/CoA transferase-like"/>
    <property type="match status" value="1"/>
</dbReference>
<evidence type="ECO:0000256" key="9">
    <source>
        <dbReference type="RuleBase" id="RU003814"/>
    </source>
</evidence>
<name>A0AAJ8MXH1_9TREE</name>
<dbReference type="PANTHER" id="PTHR10233">
    <property type="entry name" value="TRANSLATION INITIATION FACTOR EIF-2B"/>
    <property type="match status" value="1"/>
</dbReference>
<comment type="subunit">
    <text evidence="8">Component of the translation initiation factor 2B (eIF2B) complex which is a heterodecamer of two sets of five different subunits: alpha, beta, gamma, delta and epsilon. Subunits alpha, beta and delta comprise a regulatory subcomplex and subunits epsilon and gamma comprise a catalytic subcomplex. Within the complex, the hexameric regulatory complex resides at the center, with the two heterodimeric catalytic subcomplexes bound on opposite sides.</text>
</comment>
<evidence type="ECO:0000256" key="7">
    <source>
        <dbReference type="ARBA" id="ARBA00044356"/>
    </source>
</evidence>
<proteinExistence type="inferred from homology"/>
<keyword evidence="5" id="KW-0648">Protein biosynthesis</keyword>
<feature type="region of interest" description="Disordered" evidence="10">
    <location>
        <begin position="75"/>
        <end position="214"/>
    </location>
</feature>
<evidence type="ECO:0000256" key="6">
    <source>
        <dbReference type="ARBA" id="ARBA00044147"/>
    </source>
</evidence>
<dbReference type="GO" id="GO:0003743">
    <property type="term" value="F:translation initiation factor activity"/>
    <property type="evidence" value="ECO:0007669"/>
    <property type="project" value="UniProtKB-KW"/>
</dbReference>
<feature type="compositionally biased region" description="Basic and acidic residues" evidence="10">
    <location>
        <begin position="110"/>
        <end position="134"/>
    </location>
</feature>
<dbReference type="Pfam" id="PF01008">
    <property type="entry name" value="IF-2B"/>
    <property type="match status" value="1"/>
</dbReference>
<dbReference type="GO" id="GO:0005829">
    <property type="term" value="C:cytosol"/>
    <property type="evidence" value="ECO:0007669"/>
    <property type="project" value="UniProtKB-SubCell"/>
</dbReference>
<dbReference type="AlphaFoldDB" id="A0AAJ8MXH1"/>
<dbReference type="Gene3D" id="3.40.50.10470">
    <property type="entry name" value="Translation initiation factor eif-2b, domain 2"/>
    <property type="match status" value="1"/>
</dbReference>
<evidence type="ECO:0000256" key="3">
    <source>
        <dbReference type="ARBA" id="ARBA00022490"/>
    </source>
</evidence>
<comment type="similarity">
    <text evidence="2 9">Belongs to the eIF-2B alpha/beta/delta subunits family.</text>
</comment>
<dbReference type="RefSeq" id="XP_031863874.2">
    <property type="nucleotide sequence ID" value="XM_032001711.2"/>
</dbReference>
<sequence>MCQAIQRYKRSSGCKCHVALVQNPSLSRHVHPIQQFNNSTETYPASTIVIASALHKYNLILQSLHRIARGTLYWPSDTPEITSPPAASSLTRLSDRNRPKVPAREMAPPPEKDKAGDGKAKAKSAKELKKEKRAAAVAARPEGAGGPDGVAGGGRPDLGPQGVSGSGSRPISNLNQAASSSNIPLASSNPNNAAGPSTSAPRRPPPTDSAGHPISNLAAQQNSFFSHLPHQESPDTAHALKTNKLHPIIVRLGVLMSSGQLRGANARTMGMMIAFREVIRDYECPDQAVLWKDLPIYLSPMIAWLETCRPKGVGGGNAIRWLKSEINRLGEQGDRSEAEQKDYLVEAIGLYLRDRIEFADQVIADHAKEKIKPGDTVVTYARSSVVERVLLEAWKDMREDDPEASFKVIIVDSRPLLEGRQLLEALTFAGLPCTYIILPLLSSILPQADLVLLGASALHSDGALYSRAGTAMVAMLAKEHRVPVVACVETYKFGEKVVLDGVATNELGDTKTLLELPNGKKFGKRGKDLPAALTPLHLVYDVTPPALITAVCTEIGFIPPSSVPTVLGKTSGVV</sequence>
<protein>
    <recommendedName>
        <fullName evidence="6">Translation initiation factor eIF2B subunit delta</fullName>
    </recommendedName>
    <alternativeName>
        <fullName evidence="7">eIF2B GDP-GTP exchange factor subunit delta</fullName>
    </alternativeName>
</protein>
<reference evidence="11" key="1">
    <citation type="submission" date="2017-08" db="EMBL/GenBank/DDBJ databases">
        <authorList>
            <person name="Cuomo C."/>
            <person name="Billmyre B."/>
            <person name="Heitman J."/>
        </authorList>
    </citation>
    <scope>NUCLEOTIDE SEQUENCE</scope>
    <source>
        <strain evidence="11">CBS 12478</strain>
    </source>
</reference>